<dbReference type="Pfam" id="PF07715">
    <property type="entry name" value="Plug"/>
    <property type="match status" value="1"/>
</dbReference>
<evidence type="ECO:0000259" key="1">
    <source>
        <dbReference type="Pfam" id="PF07715"/>
    </source>
</evidence>
<protein>
    <submittedName>
        <fullName evidence="2">TonB-dependent receptor plug domain-containing protein</fullName>
    </submittedName>
</protein>
<keyword evidence="3" id="KW-1185">Reference proteome</keyword>
<accession>A0A8J6PJ66</accession>
<evidence type="ECO:0000313" key="3">
    <source>
        <dbReference type="Proteomes" id="UP000652681"/>
    </source>
</evidence>
<dbReference type="SUPFAM" id="SSF56935">
    <property type="entry name" value="Porins"/>
    <property type="match status" value="1"/>
</dbReference>
<dbReference type="InterPro" id="IPR008969">
    <property type="entry name" value="CarboxyPept-like_regulatory"/>
</dbReference>
<gene>
    <name evidence="2" type="ORF">H9Y05_09225</name>
</gene>
<comment type="caution">
    <text evidence="2">The sequence shown here is derived from an EMBL/GenBank/DDBJ whole genome shotgun (WGS) entry which is preliminary data.</text>
</comment>
<keyword evidence="2" id="KW-0675">Receptor</keyword>
<dbReference type="InterPro" id="IPR012910">
    <property type="entry name" value="Plug_dom"/>
</dbReference>
<dbReference type="SUPFAM" id="SSF49464">
    <property type="entry name" value="Carboxypeptidase regulatory domain-like"/>
    <property type="match status" value="1"/>
</dbReference>
<dbReference type="RefSeq" id="WP_216714112.1">
    <property type="nucleotide sequence ID" value="NZ_JACVEL010000005.1"/>
</dbReference>
<proteinExistence type="predicted"/>
<name>A0A8J6PJ66_9FLAO</name>
<dbReference type="AlphaFoldDB" id="A0A8J6PJ66"/>
<organism evidence="2 3">
    <name type="scientific">Taishania pollutisoli</name>
    <dbReference type="NCBI Taxonomy" id="2766479"/>
    <lineage>
        <taxon>Bacteria</taxon>
        <taxon>Pseudomonadati</taxon>
        <taxon>Bacteroidota</taxon>
        <taxon>Flavobacteriia</taxon>
        <taxon>Flavobacteriales</taxon>
        <taxon>Crocinitomicaceae</taxon>
        <taxon>Taishania</taxon>
    </lineage>
</organism>
<dbReference type="EMBL" id="JACVEL010000005">
    <property type="protein sequence ID" value="MBC9812651.1"/>
    <property type="molecule type" value="Genomic_DNA"/>
</dbReference>
<sequence length="894" mass="102893">MRNWIFLIFLCFLTHAFSQEVVVNGRCINKKQEGVSDVLIRINQRNTPIFSDLNGHFSFSAHVGDSLVIQYTIPGDSFKLVQQFYVQDQQSTSLPPVQTIPEVNVRDLQGHTVIHNIEKPFELTPIKLRDWQTIPLQSPEHVLVFTTAARSSNELTSNYNVRGGNYDENLVYVNGFQIYRPFLTRAGQQEGMSFINSALVESLSFSGGGFDAQYGDKMSSVLDIKYRTPEKFKGSVMASMLGVEGHLEQQLGKKKRFSYMMGARYRSNGYFLNSLPTKGAYNPVFWDAQLLTEYIISDKWTWSAIAHISDNNYSFTPQTAQTNFGPANEAYSLMIYFDGKEQTRFRTMMGGTKFAFASEDSKTKLNFFATAFHSDEREYFDVQGQYYINQLETDPSKEEYGDSIAVLGVGTFLDHARNRLRATILNIYHTGSRSLKNGFLNAERTKHNQFDLLWGLNYQQDDFYDVLSEWKLVDSAGYSLPQSNDHKVNLSEVIKGKLNLQASRLSGHVQLNSVWSRTKIDHPVQLSKTYKDANKVKHKVTFRDTIQASATKWALSVGTRAAYTSVNNEFFVTPRISVMHYPRAYLVKDSTIERRNVSLRFSTGLYYQPPIYREMRTFQGALNTNVLSQKSYHAVLGYDMFFFMWGRNNPFKFTTEVFYKYMWDVNPYKVENVRTRYYANNDATAYAVGIDFNLNGEFIEGITSYFKLGIMQTREDIKSDSYTEYYNAAGEKIYFGYSDDQVVVDSAVISPGYIPRPTDQLVNIGVLIQDQMPNFEALSVQVGLQFGTPLPFGPPGYDRYKDTLRMKSYFRVDFGTSYDFLYNKRMKEKNNQQVKTNFFNKAFTDAILSFEVYNLLGINNEMSKQWVQDVNGGYYAVPNYLTQRRFNLKLILRF</sequence>
<dbReference type="Proteomes" id="UP000652681">
    <property type="component" value="Unassembled WGS sequence"/>
</dbReference>
<evidence type="ECO:0000313" key="2">
    <source>
        <dbReference type="EMBL" id="MBC9812651.1"/>
    </source>
</evidence>
<reference evidence="2" key="1">
    <citation type="submission" date="2020-09" db="EMBL/GenBank/DDBJ databases">
        <title>Taishania pollutisoli gen. nov., sp. nov., Isolated from Tetrabromobisphenol A-Contaminated Soil.</title>
        <authorList>
            <person name="Chen Q."/>
        </authorList>
    </citation>
    <scope>NUCLEOTIDE SEQUENCE</scope>
    <source>
        <strain evidence="2">CZZ-1</strain>
    </source>
</reference>
<dbReference type="Gene3D" id="2.170.130.10">
    <property type="entry name" value="TonB-dependent receptor, plug domain"/>
    <property type="match status" value="1"/>
</dbReference>
<dbReference type="InterPro" id="IPR037066">
    <property type="entry name" value="Plug_dom_sf"/>
</dbReference>
<feature type="domain" description="TonB-dependent receptor plug" evidence="1">
    <location>
        <begin position="149"/>
        <end position="216"/>
    </location>
</feature>